<organism evidence="2 4">
    <name type="scientific">Polarella glacialis</name>
    <name type="common">Dinoflagellate</name>
    <dbReference type="NCBI Taxonomy" id="89957"/>
    <lineage>
        <taxon>Eukaryota</taxon>
        <taxon>Sar</taxon>
        <taxon>Alveolata</taxon>
        <taxon>Dinophyceae</taxon>
        <taxon>Suessiales</taxon>
        <taxon>Suessiaceae</taxon>
        <taxon>Polarella</taxon>
    </lineage>
</organism>
<protein>
    <submittedName>
        <fullName evidence="2">Uncharacterized protein</fullName>
    </submittedName>
</protein>
<proteinExistence type="predicted"/>
<dbReference type="Proteomes" id="UP000626109">
    <property type="component" value="Unassembled WGS sequence"/>
</dbReference>
<dbReference type="AlphaFoldDB" id="A0A813HMG1"/>
<evidence type="ECO:0000313" key="2">
    <source>
        <dbReference type="EMBL" id="CAE8638897.1"/>
    </source>
</evidence>
<name>A0A813HMG1_POLGL</name>
<dbReference type="EMBL" id="CAJNNW010025009">
    <property type="protein sequence ID" value="CAE8675227.1"/>
    <property type="molecule type" value="Genomic_DNA"/>
</dbReference>
<dbReference type="EMBL" id="CAJNNV010032083">
    <property type="protein sequence ID" value="CAE8638897.1"/>
    <property type="molecule type" value="Genomic_DNA"/>
</dbReference>
<reference evidence="2" key="1">
    <citation type="submission" date="2021-02" db="EMBL/GenBank/DDBJ databases">
        <authorList>
            <person name="Dougan E. K."/>
            <person name="Rhodes N."/>
            <person name="Thang M."/>
            <person name="Chan C."/>
        </authorList>
    </citation>
    <scope>NUCLEOTIDE SEQUENCE</scope>
</reference>
<gene>
    <name evidence="2" type="ORF">PGLA1383_LOCUS53987</name>
    <name evidence="3" type="ORF">PGLA2088_LOCUS19298</name>
</gene>
<comment type="caution">
    <text evidence="2">The sequence shown here is derived from an EMBL/GenBank/DDBJ whole genome shotgun (WGS) entry which is preliminary data.</text>
</comment>
<evidence type="ECO:0000313" key="3">
    <source>
        <dbReference type="EMBL" id="CAE8675227.1"/>
    </source>
</evidence>
<accession>A0A813HMG1</accession>
<keyword evidence="4" id="KW-1185">Reference proteome</keyword>
<dbReference type="OrthoDB" id="408982at2759"/>
<evidence type="ECO:0000256" key="1">
    <source>
        <dbReference type="SAM" id="MobiDB-lite"/>
    </source>
</evidence>
<dbReference type="Proteomes" id="UP000654075">
    <property type="component" value="Unassembled WGS sequence"/>
</dbReference>
<sequence length="142" mass="15927">MVRSMSCCVVDGLQYMAGGTKSRMIPCPASEEALKSFLELSGVDTSQFGIGKAKPLISLLAELREGSCRLEYDRKTKKVCRCVEPVYVQVCYDGKLLVEREHILPNGNQRQRNPFLQRSESRTTQVPWQPHSEASQKSSTCL</sequence>
<feature type="region of interest" description="Disordered" evidence="1">
    <location>
        <begin position="108"/>
        <end position="142"/>
    </location>
</feature>
<evidence type="ECO:0000313" key="4">
    <source>
        <dbReference type="Proteomes" id="UP000654075"/>
    </source>
</evidence>